<dbReference type="GO" id="GO:0015627">
    <property type="term" value="C:type II protein secretion system complex"/>
    <property type="evidence" value="ECO:0007669"/>
    <property type="project" value="InterPro"/>
</dbReference>
<evidence type="ECO:0000256" key="6">
    <source>
        <dbReference type="ARBA" id="ARBA00022519"/>
    </source>
</evidence>
<keyword evidence="6" id="KW-0997">Cell inner membrane</keyword>
<dbReference type="STRING" id="180197.SAMN02982919_01519"/>
<dbReference type="Proteomes" id="UP000199766">
    <property type="component" value="Unassembled WGS sequence"/>
</dbReference>
<proteinExistence type="inferred from homology"/>
<dbReference type="AlphaFoldDB" id="A0A1H9KCG2"/>
<keyword evidence="4" id="KW-0813">Transport</keyword>
<dbReference type="OrthoDB" id="8558191at2"/>
<accession>A0A1H9KCG2</accession>
<evidence type="ECO:0000256" key="10">
    <source>
        <dbReference type="ARBA" id="ARBA00030772"/>
    </source>
</evidence>
<evidence type="ECO:0000313" key="12">
    <source>
        <dbReference type="EMBL" id="SEQ96834.1"/>
    </source>
</evidence>
<comment type="subcellular location">
    <subcellularLocation>
        <location evidence="1">Cell inner membrane</location>
    </subcellularLocation>
</comment>
<keyword evidence="5" id="KW-1003">Cell membrane</keyword>
<evidence type="ECO:0000256" key="1">
    <source>
        <dbReference type="ARBA" id="ARBA00004533"/>
    </source>
</evidence>
<gene>
    <name evidence="12" type="ORF">SAMN02982919_01519</name>
</gene>
<evidence type="ECO:0000256" key="7">
    <source>
        <dbReference type="ARBA" id="ARBA00022692"/>
    </source>
</evidence>
<organism evidence="12 13">
    <name type="scientific">Giesbergeria anulus</name>
    <dbReference type="NCBI Taxonomy" id="180197"/>
    <lineage>
        <taxon>Bacteria</taxon>
        <taxon>Pseudomonadati</taxon>
        <taxon>Pseudomonadota</taxon>
        <taxon>Betaproteobacteria</taxon>
        <taxon>Burkholderiales</taxon>
        <taxon>Comamonadaceae</taxon>
        <taxon>Giesbergeria</taxon>
    </lineage>
</organism>
<evidence type="ECO:0000313" key="13">
    <source>
        <dbReference type="Proteomes" id="UP000199766"/>
    </source>
</evidence>
<protein>
    <recommendedName>
        <fullName evidence="3">Type II secretion system protein N</fullName>
    </recommendedName>
    <alternativeName>
        <fullName evidence="10">General secretion pathway protein N</fullName>
    </alternativeName>
</protein>
<keyword evidence="8" id="KW-0653">Protein transport</keyword>
<sequence>MAPSCWLCLYANNVLTTPRPSPRRPASAASRTPWGWAVSGVLLGTSVAVLAFAPAYWLGWGLAQISEQRLQLLQPRGTVWNGSAQLVLTGGGASQDRASLPGRVSWKMQPSWDGLHAQIDAACCTTAPLAVQVQPQRQGVSVVLADGTSQWPAALLAGLGTPWNTVQLQGQLALSTQNLQAQWAAGRLRLHGQVQLDALALSSRLSTLHPLGSYRITVQGGDVPGLSVQTLQGELQLSGTGQWVGQRLRFTGQASASPGREAALSNFLNLLGRRRGASALITLG</sequence>
<keyword evidence="9 11" id="KW-0472">Membrane</keyword>
<keyword evidence="7 11" id="KW-0812">Transmembrane</keyword>
<evidence type="ECO:0000256" key="9">
    <source>
        <dbReference type="ARBA" id="ARBA00023136"/>
    </source>
</evidence>
<evidence type="ECO:0000256" key="3">
    <source>
        <dbReference type="ARBA" id="ARBA00021563"/>
    </source>
</evidence>
<keyword evidence="13" id="KW-1185">Reference proteome</keyword>
<keyword evidence="11" id="KW-1133">Transmembrane helix</keyword>
<reference evidence="12 13" key="1">
    <citation type="submission" date="2016-10" db="EMBL/GenBank/DDBJ databases">
        <authorList>
            <person name="de Groot N.N."/>
        </authorList>
    </citation>
    <scope>NUCLEOTIDE SEQUENCE [LARGE SCALE GENOMIC DNA]</scope>
    <source>
        <strain evidence="12 13">ATCC 35958</strain>
    </source>
</reference>
<evidence type="ECO:0000256" key="5">
    <source>
        <dbReference type="ARBA" id="ARBA00022475"/>
    </source>
</evidence>
<dbReference type="EMBL" id="FOGD01000003">
    <property type="protein sequence ID" value="SEQ96834.1"/>
    <property type="molecule type" value="Genomic_DNA"/>
</dbReference>
<dbReference type="RefSeq" id="WP_091455279.1">
    <property type="nucleotide sequence ID" value="NZ_FOGD01000003.1"/>
</dbReference>
<evidence type="ECO:0000256" key="8">
    <source>
        <dbReference type="ARBA" id="ARBA00022927"/>
    </source>
</evidence>
<dbReference type="Pfam" id="PF01203">
    <property type="entry name" value="T2SSN"/>
    <property type="match status" value="1"/>
</dbReference>
<evidence type="ECO:0000256" key="2">
    <source>
        <dbReference type="ARBA" id="ARBA00007208"/>
    </source>
</evidence>
<dbReference type="InterPro" id="IPR022792">
    <property type="entry name" value="T2SS_protein-GspN"/>
</dbReference>
<dbReference type="GO" id="GO:0015628">
    <property type="term" value="P:protein secretion by the type II secretion system"/>
    <property type="evidence" value="ECO:0007669"/>
    <property type="project" value="InterPro"/>
</dbReference>
<evidence type="ECO:0000256" key="4">
    <source>
        <dbReference type="ARBA" id="ARBA00022448"/>
    </source>
</evidence>
<dbReference type="GO" id="GO:0005886">
    <property type="term" value="C:plasma membrane"/>
    <property type="evidence" value="ECO:0007669"/>
    <property type="project" value="UniProtKB-SubCell"/>
</dbReference>
<comment type="similarity">
    <text evidence="2">Belongs to the GSP N family.</text>
</comment>
<evidence type="ECO:0000256" key="11">
    <source>
        <dbReference type="SAM" id="Phobius"/>
    </source>
</evidence>
<feature type="transmembrane region" description="Helical" evidence="11">
    <location>
        <begin position="34"/>
        <end position="59"/>
    </location>
</feature>
<name>A0A1H9KCG2_9BURK</name>